<organism evidence="2 3">
    <name type="scientific">Tetrabaena socialis</name>
    <dbReference type="NCBI Taxonomy" id="47790"/>
    <lineage>
        <taxon>Eukaryota</taxon>
        <taxon>Viridiplantae</taxon>
        <taxon>Chlorophyta</taxon>
        <taxon>core chlorophytes</taxon>
        <taxon>Chlorophyceae</taxon>
        <taxon>CS clade</taxon>
        <taxon>Chlamydomonadales</taxon>
        <taxon>Tetrabaenaceae</taxon>
        <taxon>Tetrabaena</taxon>
    </lineage>
</organism>
<evidence type="ECO:0000313" key="3">
    <source>
        <dbReference type="Proteomes" id="UP000236333"/>
    </source>
</evidence>
<sequence>MWRPLAAVEGAAWRAVVDARVIRCALVSGLCLLPTADEQKEERWRAEGGSGGVGGGGGRPEDNSSAVGREANAERPVRLVMGETRESSRGTVGDLQADPLLLAPCFGVDAGFCNGESPMARSGSRPAGPVAQPVSELDGVVELVLSVQQAGAQLYTA</sequence>
<name>A0A2J8A978_9CHLO</name>
<evidence type="ECO:0000313" key="2">
    <source>
        <dbReference type="EMBL" id="PNH09076.1"/>
    </source>
</evidence>
<proteinExistence type="predicted"/>
<gene>
    <name evidence="2" type="ORF">TSOC_004321</name>
</gene>
<accession>A0A2J8A978</accession>
<protein>
    <submittedName>
        <fullName evidence="2">Uncharacterized protein</fullName>
    </submittedName>
</protein>
<feature type="region of interest" description="Disordered" evidence="1">
    <location>
        <begin position="39"/>
        <end position="93"/>
    </location>
</feature>
<comment type="caution">
    <text evidence="2">The sequence shown here is derived from an EMBL/GenBank/DDBJ whole genome shotgun (WGS) entry which is preliminary data.</text>
</comment>
<feature type="compositionally biased region" description="Basic and acidic residues" evidence="1">
    <location>
        <begin position="71"/>
        <end position="88"/>
    </location>
</feature>
<feature type="compositionally biased region" description="Gly residues" evidence="1">
    <location>
        <begin position="48"/>
        <end position="58"/>
    </location>
</feature>
<dbReference type="AlphaFoldDB" id="A0A2J8A978"/>
<dbReference type="EMBL" id="PGGS01000105">
    <property type="protein sequence ID" value="PNH09076.1"/>
    <property type="molecule type" value="Genomic_DNA"/>
</dbReference>
<dbReference type="Proteomes" id="UP000236333">
    <property type="component" value="Unassembled WGS sequence"/>
</dbReference>
<reference evidence="2 3" key="1">
    <citation type="journal article" date="2017" name="Mol. Biol. Evol.">
        <title>The 4-celled Tetrabaena socialis nuclear genome reveals the essential components for genetic control of cell number at the origin of multicellularity in the volvocine lineage.</title>
        <authorList>
            <person name="Featherston J."/>
            <person name="Arakaki Y."/>
            <person name="Hanschen E.R."/>
            <person name="Ferris P.J."/>
            <person name="Michod R.E."/>
            <person name="Olson B.J.S.C."/>
            <person name="Nozaki H."/>
            <person name="Durand P.M."/>
        </authorList>
    </citation>
    <scope>NUCLEOTIDE SEQUENCE [LARGE SCALE GENOMIC DNA]</scope>
    <source>
        <strain evidence="2 3">NIES-571</strain>
    </source>
</reference>
<keyword evidence="3" id="KW-1185">Reference proteome</keyword>
<evidence type="ECO:0000256" key="1">
    <source>
        <dbReference type="SAM" id="MobiDB-lite"/>
    </source>
</evidence>